<keyword evidence="3" id="KW-1185">Reference proteome</keyword>
<evidence type="ECO:0000313" key="3">
    <source>
        <dbReference type="Proteomes" id="UP000683246"/>
    </source>
</evidence>
<organism evidence="2 3">
    <name type="scientific">Vallitalea pronyensis</name>
    <dbReference type="NCBI Taxonomy" id="1348613"/>
    <lineage>
        <taxon>Bacteria</taxon>
        <taxon>Bacillati</taxon>
        <taxon>Bacillota</taxon>
        <taxon>Clostridia</taxon>
        <taxon>Lachnospirales</taxon>
        <taxon>Vallitaleaceae</taxon>
        <taxon>Vallitalea</taxon>
    </lineage>
</organism>
<name>A0A8J8MG21_9FIRM</name>
<dbReference type="AlphaFoldDB" id="A0A8J8MG21"/>
<keyword evidence="1" id="KW-1133">Transmembrane helix</keyword>
<keyword evidence="1" id="KW-0472">Membrane</keyword>
<accession>A0A8J8MG21</accession>
<gene>
    <name evidence="2" type="ORF">HZI73_00775</name>
</gene>
<dbReference type="InterPro" id="IPR010001">
    <property type="entry name" value="BofA"/>
</dbReference>
<dbReference type="EMBL" id="CP058649">
    <property type="protein sequence ID" value="QUI20929.1"/>
    <property type="molecule type" value="Genomic_DNA"/>
</dbReference>
<keyword evidence="1" id="KW-0812">Transmembrane</keyword>
<dbReference type="KEGG" id="vpy:HZI73_00775"/>
<evidence type="ECO:0000256" key="1">
    <source>
        <dbReference type="SAM" id="Phobius"/>
    </source>
</evidence>
<dbReference type="Pfam" id="PF07441">
    <property type="entry name" value="BofA"/>
    <property type="match status" value="1"/>
</dbReference>
<dbReference type="Proteomes" id="UP000683246">
    <property type="component" value="Chromosome"/>
</dbReference>
<sequence length="68" mass="7254">MLMKPVKKLLLVLIKGCIGLAAIYGFNYVLKGLGLGVGMNIVNGFVIGLLGIPGFVLLYSLAIIDKYL</sequence>
<protein>
    <submittedName>
        <fullName evidence="2">Pro-sigmaK processing inhibitor BofA family protein</fullName>
    </submittedName>
</protein>
<evidence type="ECO:0000313" key="2">
    <source>
        <dbReference type="EMBL" id="QUI20929.1"/>
    </source>
</evidence>
<reference evidence="2" key="1">
    <citation type="submission" date="2020-07" db="EMBL/GenBank/DDBJ databases">
        <title>Vallitalea pronyensis genome.</title>
        <authorList>
            <person name="Postec A."/>
        </authorList>
    </citation>
    <scope>NUCLEOTIDE SEQUENCE</scope>
    <source>
        <strain evidence="2">FatNI3</strain>
    </source>
</reference>
<feature type="transmembrane region" description="Helical" evidence="1">
    <location>
        <begin position="41"/>
        <end position="64"/>
    </location>
</feature>
<proteinExistence type="predicted"/>